<evidence type="ECO:0000313" key="3">
    <source>
        <dbReference type="Proteomes" id="UP001519460"/>
    </source>
</evidence>
<keyword evidence="1" id="KW-0812">Transmembrane</keyword>
<comment type="caution">
    <text evidence="2">The sequence shown here is derived from an EMBL/GenBank/DDBJ whole genome shotgun (WGS) entry which is preliminary data.</text>
</comment>
<keyword evidence="3" id="KW-1185">Reference proteome</keyword>
<name>A0ABD0KJD1_9CAEN</name>
<proteinExistence type="predicted"/>
<reference evidence="2 3" key="1">
    <citation type="journal article" date="2023" name="Sci. Data">
        <title>Genome assembly of the Korean intertidal mud-creeper Batillaria attramentaria.</title>
        <authorList>
            <person name="Patra A.K."/>
            <person name="Ho P.T."/>
            <person name="Jun S."/>
            <person name="Lee S.J."/>
            <person name="Kim Y."/>
            <person name="Won Y.J."/>
        </authorList>
    </citation>
    <scope>NUCLEOTIDE SEQUENCE [LARGE SCALE GENOMIC DNA]</scope>
    <source>
        <strain evidence="2">Wonlab-2016</strain>
    </source>
</reference>
<accession>A0ABD0KJD1</accession>
<protein>
    <submittedName>
        <fullName evidence="2">Uncharacterized protein</fullName>
    </submittedName>
</protein>
<evidence type="ECO:0000256" key="1">
    <source>
        <dbReference type="SAM" id="Phobius"/>
    </source>
</evidence>
<dbReference type="Proteomes" id="UP001519460">
    <property type="component" value="Unassembled WGS sequence"/>
</dbReference>
<dbReference type="EMBL" id="JACVVK020000166">
    <property type="protein sequence ID" value="KAK7487328.1"/>
    <property type="molecule type" value="Genomic_DNA"/>
</dbReference>
<dbReference type="AlphaFoldDB" id="A0ABD0KJD1"/>
<sequence length="78" mass="8594">MQGKETGNYTRRSVLQASLPFPERLLLLVLAAVLAEVLSRGVFFLYQPRCLQTPSNFSVKGKPSIGSAALWKSWNGTP</sequence>
<keyword evidence="1" id="KW-1133">Transmembrane helix</keyword>
<keyword evidence="1" id="KW-0472">Membrane</keyword>
<evidence type="ECO:0000313" key="2">
    <source>
        <dbReference type="EMBL" id="KAK7487328.1"/>
    </source>
</evidence>
<organism evidence="2 3">
    <name type="scientific">Batillaria attramentaria</name>
    <dbReference type="NCBI Taxonomy" id="370345"/>
    <lineage>
        <taxon>Eukaryota</taxon>
        <taxon>Metazoa</taxon>
        <taxon>Spiralia</taxon>
        <taxon>Lophotrochozoa</taxon>
        <taxon>Mollusca</taxon>
        <taxon>Gastropoda</taxon>
        <taxon>Caenogastropoda</taxon>
        <taxon>Sorbeoconcha</taxon>
        <taxon>Cerithioidea</taxon>
        <taxon>Batillariidae</taxon>
        <taxon>Batillaria</taxon>
    </lineage>
</organism>
<feature type="transmembrane region" description="Helical" evidence="1">
    <location>
        <begin position="25"/>
        <end position="46"/>
    </location>
</feature>
<gene>
    <name evidence="2" type="ORF">BaRGS_00021417</name>
</gene>